<evidence type="ECO:0008006" key="5">
    <source>
        <dbReference type="Google" id="ProtNLM"/>
    </source>
</evidence>
<protein>
    <recommendedName>
        <fullName evidence="5">Lipoprotein</fullName>
    </recommendedName>
</protein>
<comment type="caution">
    <text evidence="3">The sequence shown here is derived from an EMBL/GenBank/DDBJ whole genome shotgun (WGS) entry which is preliminary data.</text>
</comment>
<keyword evidence="2" id="KW-0732">Signal</keyword>
<accession>A0A017T8Z2</accession>
<gene>
    <name evidence="3" type="ORF">CAP_3431</name>
</gene>
<feature type="chain" id="PRO_5001496709" description="Lipoprotein" evidence="2">
    <location>
        <begin position="29"/>
        <end position="211"/>
    </location>
</feature>
<feature type="region of interest" description="Disordered" evidence="1">
    <location>
        <begin position="21"/>
        <end position="58"/>
    </location>
</feature>
<dbReference type="STRING" id="1192034.CAP_3431"/>
<dbReference type="OrthoDB" id="5514183at2"/>
<dbReference type="EMBL" id="ASRX01000025">
    <property type="protein sequence ID" value="EYF05290.1"/>
    <property type="molecule type" value="Genomic_DNA"/>
</dbReference>
<evidence type="ECO:0000256" key="1">
    <source>
        <dbReference type="SAM" id="MobiDB-lite"/>
    </source>
</evidence>
<keyword evidence="4" id="KW-1185">Reference proteome</keyword>
<sequence>MQLRTWTFLAISAVALCSACSSTPPAEAPSQDTVEPEPEPPPPPKPKPCEALDEKCEADADTRSKIAKSALKFRPVKGWTYAQGTEATVAQQGESGAAVAVAEVETGTDAKAEPTKRDEALEALAKQIGVTPPKKKVTWKKPLEEKSVGEMKIGLWQLEGANRGDKKGPLLIFAGQVADGKVLLGLGFVPEDDTSGADAAILESIDSISDK</sequence>
<reference evidence="3 4" key="1">
    <citation type="submission" date="2013-05" db="EMBL/GenBank/DDBJ databases">
        <title>Genome assembly of Chondromyces apiculatus DSM 436.</title>
        <authorList>
            <person name="Sharma G."/>
            <person name="Khatri I."/>
            <person name="Kaur C."/>
            <person name="Mayilraj S."/>
            <person name="Subramanian S."/>
        </authorList>
    </citation>
    <scope>NUCLEOTIDE SEQUENCE [LARGE SCALE GENOMIC DNA]</scope>
    <source>
        <strain evidence="3 4">DSM 436</strain>
    </source>
</reference>
<proteinExistence type="predicted"/>
<name>A0A017T8Z2_9BACT</name>
<evidence type="ECO:0000313" key="3">
    <source>
        <dbReference type="EMBL" id="EYF05290.1"/>
    </source>
</evidence>
<organism evidence="3 4">
    <name type="scientific">Chondromyces apiculatus DSM 436</name>
    <dbReference type="NCBI Taxonomy" id="1192034"/>
    <lineage>
        <taxon>Bacteria</taxon>
        <taxon>Pseudomonadati</taxon>
        <taxon>Myxococcota</taxon>
        <taxon>Polyangia</taxon>
        <taxon>Polyangiales</taxon>
        <taxon>Polyangiaceae</taxon>
        <taxon>Chondromyces</taxon>
    </lineage>
</organism>
<dbReference type="RefSeq" id="WP_156040902.1">
    <property type="nucleotide sequence ID" value="NZ_ASRX01000025.1"/>
</dbReference>
<dbReference type="AlphaFoldDB" id="A0A017T8Z2"/>
<feature type="signal peptide" evidence="2">
    <location>
        <begin position="1"/>
        <end position="28"/>
    </location>
</feature>
<dbReference type="Proteomes" id="UP000019678">
    <property type="component" value="Unassembled WGS sequence"/>
</dbReference>
<feature type="compositionally biased region" description="Basic and acidic residues" evidence="1">
    <location>
        <begin position="47"/>
        <end position="58"/>
    </location>
</feature>
<evidence type="ECO:0000256" key="2">
    <source>
        <dbReference type="SAM" id="SignalP"/>
    </source>
</evidence>
<evidence type="ECO:0000313" key="4">
    <source>
        <dbReference type="Proteomes" id="UP000019678"/>
    </source>
</evidence>